<dbReference type="EMBL" id="LAZR01037407">
    <property type="protein sequence ID" value="KKL22295.1"/>
    <property type="molecule type" value="Genomic_DNA"/>
</dbReference>
<reference evidence="1" key="1">
    <citation type="journal article" date="2015" name="Nature">
        <title>Complex archaea that bridge the gap between prokaryotes and eukaryotes.</title>
        <authorList>
            <person name="Spang A."/>
            <person name="Saw J.H."/>
            <person name="Jorgensen S.L."/>
            <person name="Zaremba-Niedzwiedzka K."/>
            <person name="Martijn J."/>
            <person name="Lind A.E."/>
            <person name="van Eijk R."/>
            <person name="Schleper C."/>
            <person name="Guy L."/>
            <person name="Ettema T.J."/>
        </authorList>
    </citation>
    <scope>NUCLEOTIDE SEQUENCE</scope>
</reference>
<organism evidence="1">
    <name type="scientific">marine sediment metagenome</name>
    <dbReference type="NCBI Taxonomy" id="412755"/>
    <lineage>
        <taxon>unclassified sequences</taxon>
        <taxon>metagenomes</taxon>
        <taxon>ecological metagenomes</taxon>
    </lineage>
</organism>
<name>A0A0F9BKC9_9ZZZZ</name>
<evidence type="ECO:0000313" key="1">
    <source>
        <dbReference type="EMBL" id="KKL22295.1"/>
    </source>
</evidence>
<gene>
    <name evidence="1" type="ORF">LCGC14_2436900</name>
</gene>
<feature type="non-terminal residue" evidence="1">
    <location>
        <position position="52"/>
    </location>
</feature>
<accession>A0A0F9BKC9</accession>
<comment type="caution">
    <text evidence="1">The sequence shown here is derived from an EMBL/GenBank/DDBJ whole genome shotgun (WGS) entry which is preliminary data.</text>
</comment>
<dbReference type="AlphaFoldDB" id="A0A0F9BKC9"/>
<sequence>MLGRGPIVALQALARLWGVAYLAVRVPSWEVSRHLSTPYYHQLMQPYTTNNN</sequence>
<protein>
    <submittedName>
        <fullName evidence="1">Uncharacterized protein</fullName>
    </submittedName>
</protein>
<proteinExistence type="predicted"/>